<dbReference type="Proteomes" id="UP000245125">
    <property type="component" value="Unassembled WGS sequence"/>
</dbReference>
<sequence>MHEFISASTEEEVIQVKKTVSKEALVKEAAFWTAMKKATLENPGKICHK</sequence>
<organism evidence="1 2">
    <name type="scientific">Candidatus Sulfobium mesophilum</name>
    <dbReference type="NCBI Taxonomy" id="2016548"/>
    <lineage>
        <taxon>Bacteria</taxon>
        <taxon>Pseudomonadati</taxon>
        <taxon>Nitrospirota</taxon>
        <taxon>Nitrospiria</taxon>
        <taxon>Nitrospirales</taxon>
        <taxon>Nitrospiraceae</taxon>
        <taxon>Candidatus Sulfobium</taxon>
    </lineage>
</organism>
<keyword evidence="2" id="KW-1185">Reference proteome</keyword>
<proteinExistence type="predicted"/>
<name>A0A2U3QFH0_9BACT</name>
<evidence type="ECO:0000313" key="1">
    <source>
        <dbReference type="EMBL" id="SPQ00059.1"/>
    </source>
</evidence>
<accession>A0A2U3QFH0</accession>
<reference evidence="2" key="1">
    <citation type="submission" date="2018-03" db="EMBL/GenBank/DDBJ databases">
        <authorList>
            <person name="Zecchin S."/>
        </authorList>
    </citation>
    <scope>NUCLEOTIDE SEQUENCE [LARGE SCALE GENOMIC DNA]</scope>
</reference>
<evidence type="ECO:0000313" key="2">
    <source>
        <dbReference type="Proteomes" id="UP000245125"/>
    </source>
</evidence>
<dbReference type="EMBL" id="OUUY01000060">
    <property type="protein sequence ID" value="SPQ00059.1"/>
    <property type="molecule type" value="Genomic_DNA"/>
</dbReference>
<dbReference type="AlphaFoldDB" id="A0A2U3QFH0"/>
<gene>
    <name evidence="1" type="ORF">NBG4_160024</name>
</gene>
<protein>
    <submittedName>
        <fullName evidence="1">Uncharacterized protein</fullName>
    </submittedName>
</protein>